<dbReference type="AlphaFoldDB" id="A0A0T5X7X8"/>
<dbReference type="Proteomes" id="UP000005273">
    <property type="component" value="Unassembled WGS sequence"/>
</dbReference>
<evidence type="ECO:0000313" key="1">
    <source>
        <dbReference type="EMBL" id="KRT34535.1"/>
    </source>
</evidence>
<reference evidence="2" key="1">
    <citation type="submission" date="2012-09" db="EMBL/GenBank/DDBJ databases">
        <authorList>
            <person name="Weinstock G."/>
            <person name="Sodergren E."/>
            <person name="Clifton S."/>
            <person name="Fulton L."/>
            <person name="Fulton B."/>
            <person name="Courtney L."/>
            <person name="Fronick C."/>
            <person name="Harrison M."/>
            <person name="Strong C."/>
            <person name="Farmer C."/>
            <person name="Delehaunty K."/>
            <person name="Markovic C."/>
            <person name="Hall O."/>
            <person name="Minx P."/>
            <person name="Tomlinson C."/>
            <person name="Mitreva M."/>
            <person name="Nelson J."/>
            <person name="Hou S."/>
            <person name="Wollam A."/>
            <person name="Pepin K.H."/>
            <person name="Johnson M."/>
            <person name="Bhonagiri V."/>
            <person name="Nash W.E."/>
            <person name="Suruliraj S."/>
            <person name="Warren W."/>
            <person name="Chinwalla A."/>
            <person name="Mardis E.R."/>
            <person name="Wilson R.K."/>
        </authorList>
    </citation>
    <scope>NUCLEOTIDE SEQUENCE [LARGE SCALE GENOMIC DNA]</scope>
    <source>
        <strain evidence="2">OS1</strain>
    </source>
</reference>
<gene>
    <name evidence="1" type="ORF">HMPREF1705_04713</name>
</gene>
<proteinExistence type="predicted"/>
<name>A0A0T5X7X8_9BACT</name>
<dbReference type="EMBL" id="ACJX03000001">
    <property type="protein sequence ID" value="KRT34535.1"/>
    <property type="molecule type" value="Genomic_DNA"/>
</dbReference>
<evidence type="ECO:0000313" key="2">
    <source>
        <dbReference type="Proteomes" id="UP000005273"/>
    </source>
</evidence>
<comment type="caution">
    <text evidence="1">The sequence shown here is derived from an EMBL/GenBank/DDBJ whole genome shotgun (WGS) entry which is preliminary data.</text>
</comment>
<accession>A0A0T5X7X8</accession>
<protein>
    <submittedName>
        <fullName evidence="1">Uncharacterized protein</fullName>
    </submittedName>
</protein>
<keyword evidence="2" id="KW-1185">Reference proteome</keyword>
<organism evidence="1 2">
    <name type="scientific">Acetomicrobium hydrogeniformans ATCC BAA-1850</name>
    <dbReference type="NCBI Taxonomy" id="592015"/>
    <lineage>
        <taxon>Bacteria</taxon>
        <taxon>Thermotogati</taxon>
        <taxon>Synergistota</taxon>
        <taxon>Synergistia</taxon>
        <taxon>Synergistales</taxon>
        <taxon>Acetomicrobiaceae</taxon>
        <taxon>Acetomicrobium</taxon>
    </lineage>
</organism>
<sequence length="44" mass="5344">MHFTYYFRALFFKKQFNIPFVLHNKKLMTMTCLKISPRTSTKKG</sequence>
<dbReference type="STRING" id="592015.HMPREF1705_04713"/>